<comment type="caution">
    <text evidence="1">The sequence shown here is derived from an EMBL/GenBank/DDBJ whole genome shotgun (WGS) entry which is preliminary data.</text>
</comment>
<sequence length="108" mass="12370">MKQRSPGRDYMGRSLYRYATLYTPDLHFQPELKSEPLDLQTRVVVMRARSFVLTTEDQDGQMATCCTLYRKPRQGVSFSVARLKLTVEVQIPVMDVVEIIVQGKSSVN</sequence>
<keyword evidence="2" id="KW-1185">Reference proteome</keyword>
<reference evidence="1 2" key="1">
    <citation type="submission" date="2021-06" db="EMBL/GenBank/DDBJ databases">
        <authorList>
            <person name="Palmer J.M."/>
        </authorList>
    </citation>
    <scope>NUCLEOTIDE SEQUENCE [LARGE SCALE GENOMIC DNA]</scope>
    <source>
        <strain evidence="1 2">MEX-2019</strain>
        <tissue evidence="1">Muscle</tissue>
    </source>
</reference>
<dbReference type="AlphaFoldDB" id="A0AAV9RJP2"/>
<evidence type="ECO:0000313" key="2">
    <source>
        <dbReference type="Proteomes" id="UP001311232"/>
    </source>
</evidence>
<name>A0AAV9RJP2_9TELE</name>
<protein>
    <submittedName>
        <fullName evidence="1">Uncharacterized protein</fullName>
    </submittedName>
</protein>
<accession>A0AAV9RJP2</accession>
<evidence type="ECO:0000313" key="1">
    <source>
        <dbReference type="EMBL" id="KAK5609269.1"/>
    </source>
</evidence>
<dbReference type="Proteomes" id="UP001311232">
    <property type="component" value="Unassembled WGS sequence"/>
</dbReference>
<organism evidence="1 2">
    <name type="scientific">Crenichthys baileyi</name>
    <name type="common">White River springfish</name>
    <dbReference type="NCBI Taxonomy" id="28760"/>
    <lineage>
        <taxon>Eukaryota</taxon>
        <taxon>Metazoa</taxon>
        <taxon>Chordata</taxon>
        <taxon>Craniata</taxon>
        <taxon>Vertebrata</taxon>
        <taxon>Euteleostomi</taxon>
        <taxon>Actinopterygii</taxon>
        <taxon>Neopterygii</taxon>
        <taxon>Teleostei</taxon>
        <taxon>Neoteleostei</taxon>
        <taxon>Acanthomorphata</taxon>
        <taxon>Ovalentaria</taxon>
        <taxon>Atherinomorphae</taxon>
        <taxon>Cyprinodontiformes</taxon>
        <taxon>Goodeidae</taxon>
        <taxon>Crenichthys</taxon>
    </lineage>
</organism>
<dbReference type="EMBL" id="JAHHUM010001755">
    <property type="protein sequence ID" value="KAK5609269.1"/>
    <property type="molecule type" value="Genomic_DNA"/>
</dbReference>
<proteinExistence type="predicted"/>
<gene>
    <name evidence="1" type="ORF">CRENBAI_013270</name>
</gene>